<reference evidence="4 5" key="1">
    <citation type="submission" date="2016-09" db="EMBL/GenBank/DDBJ databases">
        <authorList>
            <person name="Capua I."/>
            <person name="De Benedictis P."/>
            <person name="Joannis T."/>
            <person name="Lombin L.H."/>
            <person name="Cattoli G."/>
        </authorList>
    </citation>
    <scope>NUCLEOTIDE SEQUENCE [LARGE SCALE GENOMIC DNA]</scope>
    <source>
        <strain evidence="4 5">LMG 25899</strain>
    </source>
</reference>
<feature type="domain" description="Mga helix-turn-helix" evidence="3">
    <location>
        <begin position="91"/>
        <end position="165"/>
    </location>
</feature>
<dbReference type="InterPro" id="IPR007737">
    <property type="entry name" value="Mga_HTH"/>
</dbReference>
<sequence>MNFDNLLDFETIKIRELLFLLQSAYAPCSIEQLADKIGVNRKTLMKYIQKLQKLFDKYNFSDYLEIIKVSRNELYLHRENNIHALKFNVCYLLNTIEIRLLMFSFEAEVITFKEMAERLGISESLLRNRIQKLNDWLQSYELRLERQSYKLVGEESQIREFLFQFNQYFQNGIGRKEVKLHEDTFLLAESIHNFFELNPNDIQKNLLLELVNITVDRVKKGHPMDIQENWNTYIINSPWFTDFLAEMPCEIVSNGDLAYIFLIVQSKFSFLFSRVQQAKMIQDHFLRKTNSFQNTLLVVRRINFFFSEEKIKYETPILLSYLSFHLYYELVQSFGFETVDNTNQLYELYPKFMNNLEKAVADIQQKNTFFFNLEKNILVHRYFHILTAIISPLSNENKKYICLLTELPPEKEVELEQQLKNFFYNKINLKVVYGRNSQSLLYADVLLVSRRGQKIIEEISQPALLIEDTQLKLEELLEIEKILK</sequence>
<evidence type="ECO:0000259" key="3">
    <source>
        <dbReference type="Pfam" id="PF05043"/>
    </source>
</evidence>
<dbReference type="PANTHER" id="PTHR30185">
    <property type="entry name" value="CRYPTIC BETA-GLUCOSIDE BGL OPERON ANTITERMINATOR"/>
    <property type="match status" value="1"/>
</dbReference>
<dbReference type="PANTHER" id="PTHR30185:SF13">
    <property type="entry name" value="LICABCH OPERON REGULATOR-RELATED"/>
    <property type="match status" value="1"/>
</dbReference>
<dbReference type="InterPro" id="IPR050661">
    <property type="entry name" value="BglG_antiterminators"/>
</dbReference>
<gene>
    <name evidence="4" type="ORF">BCR26_12920</name>
</gene>
<accession>A0A1E5KXF8</accession>
<dbReference type="EMBL" id="MIEK01000020">
    <property type="protein sequence ID" value="OEH82551.1"/>
    <property type="molecule type" value="Genomic_DNA"/>
</dbReference>
<name>A0A1E5KXF8_9ENTE</name>
<evidence type="ECO:0000313" key="5">
    <source>
        <dbReference type="Proteomes" id="UP000095256"/>
    </source>
</evidence>
<evidence type="ECO:0000313" key="4">
    <source>
        <dbReference type="EMBL" id="OEH82551.1"/>
    </source>
</evidence>
<keyword evidence="2" id="KW-0804">Transcription</keyword>
<dbReference type="STRING" id="762845.BCR26_12920"/>
<dbReference type="RefSeq" id="WP_069698467.1">
    <property type="nucleotide sequence ID" value="NZ_JAGGMA010000029.1"/>
</dbReference>
<keyword evidence="1" id="KW-0805">Transcription regulation</keyword>
<proteinExistence type="predicted"/>
<dbReference type="Proteomes" id="UP000095256">
    <property type="component" value="Unassembled WGS sequence"/>
</dbReference>
<keyword evidence="5" id="KW-1185">Reference proteome</keyword>
<organism evidence="4 5">
    <name type="scientific">Enterococcus rivorum</name>
    <dbReference type="NCBI Taxonomy" id="762845"/>
    <lineage>
        <taxon>Bacteria</taxon>
        <taxon>Bacillati</taxon>
        <taxon>Bacillota</taxon>
        <taxon>Bacilli</taxon>
        <taxon>Lactobacillales</taxon>
        <taxon>Enterococcaceae</taxon>
        <taxon>Enterococcus</taxon>
    </lineage>
</organism>
<dbReference type="AlphaFoldDB" id="A0A1E5KXF8"/>
<evidence type="ECO:0000256" key="1">
    <source>
        <dbReference type="ARBA" id="ARBA00023015"/>
    </source>
</evidence>
<evidence type="ECO:0000256" key="2">
    <source>
        <dbReference type="ARBA" id="ARBA00023163"/>
    </source>
</evidence>
<dbReference type="Pfam" id="PF05043">
    <property type="entry name" value="Mga"/>
    <property type="match status" value="1"/>
</dbReference>
<comment type="caution">
    <text evidence="4">The sequence shown here is derived from an EMBL/GenBank/DDBJ whole genome shotgun (WGS) entry which is preliminary data.</text>
</comment>
<protein>
    <recommendedName>
        <fullName evidence="3">Mga helix-turn-helix domain-containing protein</fullName>
    </recommendedName>
</protein>